<reference evidence="2 3" key="1">
    <citation type="submission" date="2020-07" db="EMBL/GenBank/DDBJ databases">
        <title>Sequencing the genomes of 1000 actinobacteria strains.</title>
        <authorList>
            <person name="Klenk H.-P."/>
        </authorList>
    </citation>
    <scope>NUCLEOTIDE SEQUENCE [LARGE SCALE GENOMIC DNA]</scope>
    <source>
        <strain evidence="2 3">DSM 23141</strain>
    </source>
</reference>
<proteinExistence type="predicted"/>
<sequence>MPQLLDGGDHELATAVGVAGQHVHLDVADPPSDVVLSEQRVEREEGDLVAGIARDVAEARVDDRDVRAPTLEIRVDAEPELTQIERRIGDLDLAVEVLRIGRSRRQEQPARFLDSHIPPPLREAPQFRIAAGADHERADAVAGGAAELEREPSVDRADAL</sequence>
<dbReference type="EMBL" id="JACBZY010000001">
    <property type="protein sequence ID" value="NYG98162.1"/>
    <property type="molecule type" value="Genomic_DNA"/>
</dbReference>
<dbReference type="RefSeq" id="WP_179565391.1">
    <property type="nucleotide sequence ID" value="NZ_JACBZY010000001.1"/>
</dbReference>
<feature type="compositionally biased region" description="Basic and acidic residues" evidence="1">
    <location>
        <begin position="147"/>
        <end position="160"/>
    </location>
</feature>
<evidence type="ECO:0000313" key="2">
    <source>
        <dbReference type="EMBL" id="NYG98162.1"/>
    </source>
</evidence>
<organism evidence="2 3">
    <name type="scientific">Schumannella luteola</name>
    <dbReference type="NCBI Taxonomy" id="472059"/>
    <lineage>
        <taxon>Bacteria</taxon>
        <taxon>Bacillati</taxon>
        <taxon>Actinomycetota</taxon>
        <taxon>Actinomycetes</taxon>
        <taxon>Micrococcales</taxon>
        <taxon>Microbacteriaceae</taxon>
        <taxon>Schumannella</taxon>
    </lineage>
</organism>
<dbReference type="AlphaFoldDB" id="A0A852Y8H7"/>
<name>A0A852Y8H7_9MICO</name>
<accession>A0A852Y8H7</accession>
<feature type="region of interest" description="Disordered" evidence="1">
    <location>
        <begin position="133"/>
        <end position="160"/>
    </location>
</feature>
<dbReference type="Proteomes" id="UP000553888">
    <property type="component" value="Unassembled WGS sequence"/>
</dbReference>
<gene>
    <name evidence="2" type="ORF">BJ979_000788</name>
</gene>
<protein>
    <submittedName>
        <fullName evidence="2">Uncharacterized protein</fullName>
    </submittedName>
</protein>
<evidence type="ECO:0000256" key="1">
    <source>
        <dbReference type="SAM" id="MobiDB-lite"/>
    </source>
</evidence>
<keyword evidence="3" id="KW-1185">Reference proteome</keyword>
<comment type="caution">
    <text evidence="2">The sequence shown here is derived from an EMBL/GenBank/DDBJ whole genome shotgun (WGS) entry which is preliminary data.</text>
</comment>
<evidence type="ECO:0000313" key="3">
    <source>
        <dbReference type="Proteomes" id="UP000553888"/>
    </source>
</evidence>